<evidence type="ECO:0000256" key="2">
    <source>
        <dbReference type="ARBA" id="ARBA00022692"/>
    </source>
</evidence>
<keyword evidence="5" id="KW-0325">Glycoprotein</keyword>
<dbReference type="PANTHER" id="PTHR24028:SF236">
    <property type="entry name" value="PROTOCADHERIN GAMMA-C3"/>
    <property type="match status" value="1"/>
</dbReference>
<dbReference type="Pfam" id="PF00028">
    <property type="entry name" value="Cadherin"/>
    <property type="match status" value="1"/>
</dbReference>
<dbReference type="InterPro" id="IPR050174">
    <property type="entry name" value="Protocadherin/Cadherin-CA"/>
</dbReference>
<evidence type="ECO:0000313" key="9">
    <source>
        <dbReference type="Proteomes" id="UP000585422"/>
    </source>
</evidence>
<sequence length="95" mass="10467">STVLEAALPNTTVALFNMHDQDSGDNGMTRCELLGKQPFSIRPLAADAYALVTSEVLDWEEVVEYNVTVWAHDEGFSALLASKKLLLQPLDMNDN</sequence>
<dbReference type="InterPro" id="IPR015919">
    <property type="entry name" value="Cadherin-like_sf"/>
</dbReference>
<reference evidence="8 9" key="1">
    <citation type="submission" date="2019-09" db="EMBL/GenBank/DDBJ databases">
        <title>Bird 10,000 Genomes (B10K) Project - Family phase.</title>
        <authorList>
            <person name="Zhang G."/>
        </authorList>
    </citation>
    <scope>NUCLEOTIDE SEQUENCE [LARGE SCALE GENOMIC DNA]</scope>
    <source>
        <strain evidence="8">OUT-0040</strain>
        <tissue evidence="8">Blood</tissue>
    </source>
</reference>
<dbReference type="InterPro" id="IPR002126">
    <property type="entry name" value="Cadherin-like_dom"/>
</dbReference>
<dbReference type="Proteomes" id="UP000585422">
    <property type="component" value="Unassembled WGS sequence"/>
</dbReference>
<keyword evidence="2" id="KW-0812">Transmembrane</keyword>
<feature type="non-terminal residue" evidence="8">
    <location>
        <position position="1"/>
    </location>
</feature>
<feature type="non-terminal residue" evidence="8">
    <location>
        <position position="95"/>
    </location>
</feature>
<comment type="caution">
    <text evidence="8">The sequence shown here is derived from an EMBL/GenBank/DDBJ whole genome shotgun (WGS) entry which is preliminary data.</text>
</comment>
<keyword evidence="6" id="KW-0106">Calcium</keyword>
<evidence type="ECO:0000256" key="3">
    <source>
        <dbReference type="ARBA" id="ARBA00022989"/>
    </source>
</evidence>
<gene>
    <name evidence="8" type="primary">Pcdhgb5_0</name>
    <name evidence="8" type="ORF">HALALB_R16596</name>
</gene>
<dbReference type="GO" id="GO:0005509">
    <property type="term" value="F:calcium ion binding"/>
    <property type="evidence" value="ECO:0007669"/>
    <property type="project" value="UniProtKB-UniRule"/>
</dbReference>
<evidence type="ECO:0000256" key="1">
    <source>
        <dbReference type="ARBA" id="ARBA00004167"/>
    </source>
</evidence>
<organism evidence="8 9">
    <name type="scientific">Haliaeetus albicilla</name>
    <name type="common">White-tailed sea-eagle</name>
    <name type="synonym">Falco albicilla</name>
    <dbReference type="NCBI Taxonomy" id="8969"/>
    <lineage>
        <taxon>Eukaryota</taxon>
        <taxon>Metazoa</taxon>
        <taxon>Chordata</taxon>
        <taxon>Craniata</taxon>
        <taxon>Vertebrata</taxon>
        <taxon>Euteleostomi</taxon>
        <taxon>Archelosauria</taxon>
        <taxon>Archosauria</taxon>
        <taxon>Dinosauria</taxon>
        <taxon>Saurischia</taxon>
        <taxon>Theropoda</taxon>
        <taxon>Coelurosauria</taxon>
        <taxon>Aves</taxon>
        <taxon>Neognathae</taxon>
        <taxon>Neoaves</taxon>
        <taxon>Telluraves</taxon>
        <taxon>Accipitrimorphae</taxon>
        <taxon>Accipitriformes</taxon>
        <taxon>Accipitridae</taxon>
        <taxon>Accipitrinae</taxon>
        <taxon>Haliaeetus</taxon>
    </lineage>
</organism>
<comment type="subcellular location">
    <subcellularLocation>
        <location evidence="1">Membrane</location>
        <topology evidence="1">Single-pass membrane protein</topology>
    </subcellularLocation>
</comment>
<dbReference type="AlphaFoldDB" id="A0A7K7NZ90"/>
<accession>A0A7K7NZ90</accession>
<keyword evidence="4" id="KW-0472">Membrane</keyword>
<dbReference type="EMBL" id="VZSQ01000511">
    <property type="protein sequence ID" value="NWZ60371.1"/>
    <property type="molecule type" value="Genomic_DNA"/>
</dbReference>
<evidence type="ECO:0000313" key="8">
    <source>
        <dbReference type="EMBL" id="NWZ60371.1"/>
    </source>
</evidence>
<evidence type="ECO:0000259" key="7">
    <source>
        <dbReference type="PROSITE" id="PS50268"/>
    </source>
</evidence>
<evidence type="ECO:0000256" key="4">
    <source>
        <dbReference type="ARBA" id="ARBA00023136"/>
    </source>
</evidence>
<dbReference type="PROSITE" id="PS50268">
    <property type="entry name" value="CADHERIN_2"/>
    <property type="match status" value="1"/>
</dbReference>
<dbReference type="CDD" id="cd11304">
    <property type="entry name" value="Cadherin_repeat"/>
    <property type="match status" value="1"/>
</dbReference>
<dbReference type="OrthoDB" id="6252479at2759"/>
<keyword evidence="3" id="KW-1133">Transmembrane helix</keyword>
<dbReference type="SUPFAM" id="SSF49313">
    <property type="entry name" value="Cadherin-like"/>
    <property type="match status" value="1"/>
</dbReference>
<dbReference type="Gene3D" id="2.60.40.60">
    <property type="entry name" value="Cadherins"/>
    <property type="match status" value="1"/>
</dbReference>
<dbReference type="PANTHER" id="PTHR24028">
    <property type="entry name" value="CADHERIN-87A"/>
    <property type="match status" value="1"/>
</dbReference>
<keyword evidence="9" id="KW-1185">Reference proteome</keyword>
<protein>
    <submittedName>
        <fullName evidence="8">PCDGH protein</fullName>
    </submittedName>
</protein>
<evidence type="ECO:0000256" key="5">
    <source>
        <dbReference type="ARBA" id="ARBA00023180"/>
    </source>
</evidence>
<name>A0A7K7NZ90_HALAL</name>
<dbReference type="GO" id="GO:0007156">
    <property type="term" value="P:homophilic cell adhesion via plasma membrane adhesion molecules"/>
    <property type="evidence" value="ECO:0007669"/>
    <property type="project" value="InterPro"/>
</dbReference>
<feature type="domain" description="Cadherin" evidence="7">
    <location>
        <begin position="2"/>
        <end position="95"/>
    </location>
</feature>
<dbReference type="GO" id="GO:0005886">
    <property type="term" value="C:plasma membrane"/>
    <property type="evidence" value="ECO:0007669"/>
    <property type="project" value="TreeGrafter"/>
</dbReference>
<proteinExistence type="predicted"/>
<evidence type="ECO:0000256" key="6">
    <source>
        <dbReference type="PROSITE-ProRule" id="PRU00043"/>
    </source>
</evidence>